<dbReference type="AlphaFoldDB" id="A0A6V8NMS1"/>
<dbReference type="EMBL" id="BLRU01000536">
    <property type="protein sequence ID" value="GFP20591.1"/>
    <property type="molecule type" value="Genomic_DNA"/>
</dbReference>
<evidence type="ECO:0000313" key="2">
    <source>
        <dbReference type="Proteomes" id="UP000574717"/>
    </source>
</evidence>
<evidence type="ECO:0000313" key="1">
    <source>
        <dbReference type="EMBL" id="GFP20591.1"/>
    </source>
</evidence>
<name>A0A6V8NMS1_9ACTN</name>
<feature type="non-terminal residue" evidence="1">
    <location>
        <position position="1"/>
    </location>
</feature>
<reference evidence="1 2" key="1">
    <citation type="journal article" date="2020" name="Front. Microbiol.">
        <title>Single-cell genomics of novel Actinobacteria with the Wood-Ljungdahl pathway discovered in a serpentinizing system.</title>
        <authorList>
            <person name="Merino N."/>
            <person name="Kawai M."/>
            <person name="Boyd E.S."/>
            <person name="Colman D.R."/>
            <person name="McGlynn S.E."/>
            <person name="Nealson K.H."/>
            <person name="Kurokawa K."/>
            <person name="Hongoh Y."/>
        </authorList>
    </citation>
    <scope>NUCLEOTIDE SEQUENCE [LARGE SCALE GENOMIC DNA]</scope>
    <source>
        <strain evidence="1 2">S03</strain>
    </source>
</reference>
<comment type="caution">
    <text evidence="1">The sequence shown here is derived from an EMBL/GenBank/DDBJ whole genome shotgun (WGS) entry which is preliminary data.</text>
</comment>
<proteinExistence type="predicted"/>
<protein>
    <submittedName>
        <fullName evidence="1">Uncharacterized protein</fullName>
    </submittedName>
</protein>
<accession>A0A6V8NMS1</accession>
<sequence>GLAQAKLLIEAPVNGGRNYNGPKVAKFLVG</sequence>
<organism evidence="1 2">
    <name type="scientific">Candidatus Hakubella thermalkaliphila</name>
    <dbReference type="NCBI Taxonomy" id="2754717"/>
    <lineage>
        <taxon>Bacteria</taxon>
        <taxon>Bacillati</taxon>
        <taxon>Actinomycetota</taxon>
        <taxon>Actinomycetota incertae sedis</taxon>
        <taxon>Candidatus Hakubellales</taxon>
        <taxon>Candidatus Hakubellaceae</taxon>
        <taxon>Candidatus Hakubella</taxon>
    </lineage>
</organism>
<gene>
    <name evidence="1" type="ORF">HKBW3S03_02094</name>
</gene>
<dbReference type="Proteomes" id="UP000574717">
    <property type="component" value="Unassembled WGS sequence"/>
</dbReference>